<dbReference type="SUPFAM" id="SSF64484">
    <property type="entry name" value="beta and beta-prime subunits of DNA dependent RNA-polymerase"/>
    <property type="match status" value="1"/>
</dbReference>
<proteinExistence type="predicted"/>
<sequence>MCAVIEVFMVFLRSFLVSFPFYNSVGFPSCVSGGSVCSEGLVSSLGALFGLNSCVGVYNRGFSFLSGLLFSCLRSSRLGDKPALDIINEFFEGYYEDLECNSGFFSGVVCGSLDFVGSVNFCGGYIVVSEFSFGGFEGFGRVFFCDSSIYGPGVVVFPLSFFGVCNVPNYVGAIYFYLYVRCCGFYKSSCVSLFYYFVGLFYSLSTLYSSKTIRVLYSNLSLIVSRLSSYVVVCRSFNGLFAEGTVINVKFMNIFNLSSVLSGYDSEEYKPYLIGVTRYTLISCGVFSSLSFQNTLQTLKRLVLEDNVEWKVDSKSNLISSGFIPVGSGWYRYFMV</sequence>
<comment type="caution">
    <text evidence="3">The sequence shown here is derived from an EMBL/GenBank/DDBJ whole genome shotgun (WGS) entry which is preliminary data.</text>
</comment>
<dbReference type="AlphaFoldDB" id="L1L978"/>
<evidence type="ECO:0000256" key="2">
    <source>
        <dbReference type="SAM" id="SignalP"/>
    </source>
</evidence>
<reference evidence="3 4" key="1">
    <citation type="journal article" date="2012" name="BMC Genomics">
        <title>Comparative genomic analysis and phylogenetic position of Theileria equi.</title>
        <authorList>
            <person name="Kappmeyer L.S."/>
            <person name="Thiagarajan M."/>
            <person name="Herndon D.R."/>
            <person name="Ramsay J.D."/>
            <person name="Caler E."/>
            <person name="Djikeng A."/>
            <person name="Gillespie J.J."/>
            <person name="Lau A.O."/>
            <person name="Roalson E.H."/>
            <person name="Silva J.C."/>
            <person name="Silva M.G."/>
            <person name="Suarez C.E."/>
            <person name="Ueti M.W."/>
            <person name="Nene V.M."/>
            <person name="Mealey R.H."/>
            <person name="Knowles D.P."/>
            <person name="Brayton K.A."/>
        </authorList>
    </citation>
    <scope>NUCLEOTIDE SEQUENCE [LARGE SCALE GENOMIC DNA]</scope>
    <source>
        <strain evidence="3 4">WA</strain>
    </source>
</reference>
<accession>L1L978</accession>
<feature type="transmembrane region" description="Helical" evidence="1">
    <location>
        <begin position="190"/>
        <end position="209"/>
    </location>
</feature>
<evidence type="ECO:0008006" key="5">
    <source>
        <dbReference type="Google" id="ProtNLM"/>
    </source>
</evidence>
<protein>
    <recommendedName>
        <fullName evidence="5">Signal peptide-containing protein</fullName>
    </recommendedName>
</protein>
<keyword evidence="1" id="KW-0812">Transmembrane</keyword>
<dbReference type="Proteomes" id="UP000031512">
    <property type="component" value="Unassembled WGS sequence"/>
</dbReference>
<keyword evidence="1" id="KW-1133">Transmembrane helix</keyword>
<dbReference type="VEuPathDB" id="PiroplasmaDB:BEWA_051120"/>
<dbReference type="OrthoDB" id="366346at2759"/>
<gene>
    <name evidence="3" type="ORF">BEWA_051120</name>
</gene>
<organism evidence="3 4">
    <name type="scientific">Theileria equi strain WA</name>
    <dbReference type="NCBI Taxonomy" id="1537102"/>
    <lineage>
        <taxon>Eukaryota</taxon>
        <taxon>Sar</taxon>
        <taxon>Alveolata</taxon>
        <taxon>Apicomplexa</taxon>
        <taxon>Aconoidasida</taxon>
        <taxon>Piroplasmida</taxon>
        <taxon>Theileriidae</taxon>
        <taxon>Theileria</taxon>
    </lineage>
</organism>
<feature type="transmembrane region" description="Helical" evidence="1">
    <location>
        <begin position="155"/>
        <end position="178"/>
    </location>
</feature>
<evidence type="ECO:0000256" key="1">
    <source>
        <dbReference type="SAM" id="Phobius"/>
    </source>
</evidence>
<dbReference type="RefSeq" id="XP_025033555.1">
    <property type="nucleotide sequence ID" value="NW_004675960.1"/>
</dbReference>
<dbReference type="GeneID" id="15842125"/>
<keyword evidence="2" id="KW-0732">Signal</keyword>
<keyword evidence="4" id="KW-1185">Reference proteome</keyword>
<dbReference type="eggNOG" id="ENOG502RZGT">
    <property type="taxonomic scope" value="Eukaryota"/>
</dbReference>
<name>L1L978_THEEQ</name>
<feature type="signal peptide" evidence="2">
    <location>
        <begin position="1"/>
        <end position="18"/>
    </location>
</feature>
<dbReference type="STRING" id="1537102.L1L978"/>
<keyword evidence="1" id="KW-0472">Membrane</keyword>
<evidence type="ECO:0000313" key="4">
    <source>
        <dbReference type="Proteomes" id="UP000031512"/>
    </source>
</evidence>
<evidence type="ECO:0000313" key="3">
    <source>
        <dbReference type="EMBL" id="EKX71962.1"/>
    </source>
</evidence>
<dbReference type="EMBL" id="ACOU01000009">
    <property type="protein sequence ID" value="EKX71962.1"/>
    <property type="molecule type" value="Genomic_DNA"/>
</dbReference>
<feature type="chain" id="PRO_5003952123" description="Signal peptide-containing protein" evidence="2">
    <location>
        <begin position="19"/>
        <end position="336"/>
    </location>
</feature>